<dbReference type="PIR" id="T17881">
    <property type="entry name" value="T17881"/>
</dbReference>
<organismHost>
    <name type="scientific">Chlorella</name>
    <dbReference type="NCBI Taxonomy" id="3071"/>
</organismHost>
<dbReference type="Proteomes" id="UP000000862">
    <property type="component" value="Segment"/>
</dbReference>
<protein>
    <submittedName>
        <fullName evidence="1">Uncharacterized protein</fullName>
    </submittedName>
</protein>
<reference evidence="1 2" key="6">
    <citation type="journal article" date="1999" name="Virology">
        <title>Chlorella virus PBCV-1 encodes a functional homospermidine synthase.</title>
        <authorList>
            <person name="Kaiser A."/>
            <person name="Vollmert M."/>
            <person name="Tholl D."/>
            <person name="Graves M.V."/>
            <person name="Gurnon J.R."/>
            <person name="Xing W."/>
            <person name="Lisec A.D."/>
            <person name="Nickerson K.W."/>
            <person name="Van Etten J.L."/>
        </authorList>
    </citation>
    <scope>NUCLEOTIDE SEQUENCE [LARGE SCALE GENOMIC DNA]</scope>
</reference>
<reference evidence="1 2" key="1">
    <citation type="journal article" date="1995" name="Virology">
        <title>Analysis of 45 kb of DNA located at the left end of the chlorella virus PBCV-1 genome.</title>
        <authorList>
            <person name="Lu Z."/>
            <person name="Li Y."/>
            <person name="Zhang Y."/>
            <person name="Kutish G.F."/>
            <person name="Rock D.L."/>
            <person name="Van Etten J.L."/>
        </authorList>
    </citation>
    <scope>NUCLEOTIDE SEQUENCE [LARGE SCALE GENOMIC DNA]</scope>
</reference>
<proteinExistence type="predicted"/>
<reference evidence="1 2" key="5">
    <citation type="journal article" date="1997" name="Virology">
        <title>Analysis of 74 kb of DNA located at the right end of the 330-kb chlorella virus PBCV-1 genome.</title>
        <authorList>
            <person name="Li Y."/>
            <person name="Lu Z."/>
            <person name="Sun L."/>
            <person name="Ropp S."/>
            <person name="Kutish G.F."/>
            <person name="Rock D.L."/>
            <person name="Van Etten J.L."/>
        </authorList>
    </citation>
    <scope>NUCLEOTIDE SEQUENCE [LARGE SCALE GENOMIC DNA]</scope>
</reference>
<dbReference type="KEGG" id="vg:918293"/>
<reference evidence="1 2" key="7">
    <citation type="journal article" date="2000" name="Virology">
        <title>Characterization of a beta-1,3-glucanase encoded by chlorella virus PBCV-1.</title>
        <authorList>
            <person name="Sun L."/>
            <person name="Gurnon J.R."/>
            <person name="Adams B.J."/>
            <person name="Graves M.V."/>
            <person name="Van Etten J.L."/>
        </authorList>
    </citation>
    <scope>NUCLEOTIDE SEQUENCE [LARGE SCALE GENOMIC DNA]</scope>
</reference>
<accession>Q98432</accession>
<gene>
    <name evidence="1" type="primary">a380R</name>
</gene>
<reference evidence="1 2" key="4">
    <citation type="journal article" date="1996" name="Virology">
        <title>Analysis of 76 kb of the chlorella virus PBCV-1 330-kb genome: map positions 182 to 258.</title>
        <authorList>
            <person name="Kutish G.F."/>
            <person name="Li Y."/>
            <person name="Lu Z."/>
            <person name="Furuta M."/>
            <person name="Rock D.L."/>
            <person name="Van Etten J.L."/>
        </authorList>
    </citation>
    <scope>NUCLEOTIDE SEQUENCE [LARGE SCALE GENOMIC DNA]</scope>
</reference>
<dbReference type="RefSeq" id="NP_048737.1">
    <property type="nucleotide sequence ID" value="NC_000852.5"/>
</dbReference>
<sequence length="101" mass="11357">MNEQTTVERFFHQVIDMVSRSQYNIAINVLSVPLFHVHCLPEIHFVSLSSGGRQTHCELIHSGDFEKFAIAICNSLIERRAAIGGNCEEVPFSTSEELPIL</sequence>
<dbReference type="GeneID" id="918293"/>
<dbReference type="OrthoDB" id="34817at10239"/>
<organism evidence="1 2">
    <name type="scientific">Paramecium bursaria Chlorella virus 1</name>
    <name type="common">PBCV-1</name>
    <dbReference type="NCBI Taxonomy" id="10506"/>
    <lineage>
        <taxon>Viruses</taxon>
        <taxon>Varidnaviria</taxon>
        <taxon>Bamfordvirae</taxon>
        <taxon>Nucleocytoviricota</taxon>
        <taxon>Megaviricetes</taxon>
        <taxon>Algavirales</taxon>
        <taxon>Phycodnaviridae</taxon>
        <taxon>Chlorovirus</taxon>
        <taxon>Chlorovirus vanettense</taxon>
    </lineage>
</organism>
<name>Q98432_PBCV1</name>
<evidence type="ECO:0000313" key="2">
    <source>
        <dbReference type="Proteomes" id="UP000000862"/>
    </source>
</evidence>
<evidence type="ECO:0000313" key="1">
    <source>
        <dbReference type="EMBL" id="AAC96748.1"/>
    </source>
</evidence>
<reference evidence="1 2" key="3">
    <citation type="journal article" date="1996" name="Virology">
        <title>Analysis of 94 kb of the chlorella virus PBCV-1 330-kb genome: map positions 88 to 182.</title>
        <authorList>
            <person name="Lu Z."/>
            <person name="Li Y."/>
            <person name="Que Q."/>
            <person name="Kutish G.F."/>
            <person name="Rock D.L."/>
            <person name="Van Etten J.L."/>
        </authorList>
    </citation>
    <scope>NUCLEOTIDE SEQUENCE [LARGE SCALE GENOMIC DNA]</scope>
</reference>
<keyword evidence="2" id="KW-1185">Reference proteome</keyword>
<dbReference type="EMBL" id="JF411744">
    <property type="protein sequence ID" value="AAC96748.1"/>
    <property type="molecule type" value="Genomic_DNA"/>
</dbReference>
<reference evidence="1 2" key="2">
    <citation type="journal article" date="1995" name="Virology">
        <title>Analysis of 43 kb of the Chlorella virus PBCV-1 330-kb genome: map positions 45 to 88.</title>
        <authorList>
            <person name="Li Y."/>
            <person name="Lu Z."/>
            <person name="Burbank D.E."/>
            <person name="Kutish G.F."/>
            <person name="Rock D.L."/>
            <person name="Van Etten J.L."/>
        </authorList>
    </citation>
    <scope>NUCLEOTIDE SEQUENCE [LARGE SCALE GENOMIC DNA]</scope>
</reference>
<reference evidence="1 2" key="8">
    <citation type="journal article" date="2010" name="J. Virol.">
        <title>Microarray analysis of Paramecium bursaria chlorella virus 1 transcription.</title>
        <authorList>
            <person name="Yanai-Balser G.M."/>
            <person name="Duncan G.A."/>
            <person name="Eudy J.D."/>
            <person name="Wang D."/>
            <person name="Li X."/>
            <person name="Agarkova I.V."/>
            <person name="Dunigan D.D."/>
            <person name="Van Etten J.L."/>
        </authorList>
    </citation>
    <scope>NUCLEOTIDE SEQUENCE [LARGE SCALE GENOMIC DNA]</scope>
</reference>